<dbReference type="InterPro" id="IPR028082">
    <property type="entry name" value="Peripla_BP_I"/>
</dbReference>
<evidence type="ECO:0000313" key="5">
    <source>
        <dbReference type="EMBL" id="ROR26380.1"/>
    </source>
</evidence>
<protein>
    <submittedName>
        <fullName evidence="5">Monosaccharide ABC transporter substrate-binding protein (CUT2 family)</fullName>
    </submittedName>
</protein>
<name>A0A3N1XI10_9FIRM</name>
<gene>
    <name evidence="5" type="ORF">EDD66_108102</name>
</gene>
<comment type="subcellular location">
    <subcellularLocation>
        <location evidence="1">Cell envelope</location>
    </subcellularLocation>
</comment>
<reference evidence="5 6" key="1">
    <citation type="submission" date="2018-11" db="EMBL/GenBank/DDBJ databases">
        <title>Genomic Encyclopedia of Type Strains, Phase IV (KMG-IV): sequencing the most valuable type-strain genomes for metagenomic binning, comparative biology and taxonomic classification.</title>
        <authorList>
            <person name="Goeker M."/>
        </authorList>
    </citation>
    <scope>NUCLEOTIDE SEQUENCE [LARGE SCALE GENOMIC DNA]</scope>
    <source>
        <strain evidence="5 6">DSM 26537</strain>
    </source>
</reference>
<comment type="caution">
    <text evidence="5">The sequence shown here is derived from an EMBL/GenBank/DDBJ whole genome shotgun (WGS) entry which is preliminary data.</text>
</comment>
<dbReference type="GO" id="GO:0030313">
    <property type="term" value="C:cell envelope"/>
    <property type="evidence" value="ECO:0007669"/>
    <property type="project" value="UniProtKB-SubCell"/>
</dbReference>
<evidence type="ECO:0000256" key="2">
    <source>
        <dbReference type="ARBA" id="ARBA00007639"/>
    </source>
</evidence>
<keyword evidence="3" id="KW-0732">Signal</keyword>
<comment type="similarity">
    <text evidence="2">Belongs to the bacterial solute-binding protein 2 family.</text>
</comment>
<dbReference type="PANTHER" id="PTHR46847:SF1">
    <property type="entry name" value="D-ALLOSE-BINDING PERIPLASMIC PROTEIN-RELATED"/>
    <property type="match status" value="1"/>
</dbReference>
<dbReference type="RefSeq" id="WP_170164353.1">
    <property type="nucleotide sequence ID" value="NZ_RJVG01000008.1"/>
</dbReference>
<accession>A0A3N1XI10</accession>
<dbReference type="PANTHER" id="PTHR46847">
    <property type="entry name" value="D-ALLOSE-BINDING PERIPLASMIC PROTEIN-RELATED"/>
    <property type="match status" value="1"/>
</dbReference>
<dbReference type="SUPFAM" id="SSF53822">
    <property type="entry name" value="Periplasmic binding protein-like I"/>
    <property type="match status" value="1"/>
</dbReference>
<dbReference type="AlphaFoldDB" id="A0A3N1XI10"/>
<organism evidence="5 6">
    <name type="scientific">Mobilisporobacter senegalensis</name>
    <dbReference type="NCBI Taxonomy" id="1329262"/>
    <lineage>
        <taxon>Bacteria</taxon>
        <taxon>Bacillati</taxon>
        <taxon>Bacillota</taxon>
        <taxon>Clostridia</taxon>
        <taxon>Lachnospirales</taxon>
        <taxon>Lachnospiraceae</taxon>
        <taxon>Mobilisporobacter</taxon>
    </lineage>
</organism>
<dbReference type="Proteomes" id="UP000273083">
    <property type="component" value="Unassembled WGS sequence"/>
</dbReference>
<keyword evidence="6" id="KW-1185">Reference proteome</keyword>
<dbReference type="Gene3D" id="3.40.50.2300">
    <property type="match status" value="2"/>
</dbReference>
<dbReference type="GO" id="GO:0030246">
    <property type="term" value="F:carbohydrate binding"/>
    <property type="evidence" value="ECO:0007669"/>
    <property type="project" value="UniProtKB-ARBA"/>
</dbReference>
<evidence type="ECO:0000256" key="3">
    <source>
        <dbReference type="ARBA" id="ARBA00022729"/>
    </source>
</evidence>
<proteinExistence type="inferred from homology"/>
<dbReference type="InterPro" id="IPR025997">
    <property type="entry name" value="SBP_2_dom"/>
</dbReference>
<dbReference type="EMBL" id="RJVG01000008">
    <property type="protein sequence ID" value="ROR26380.1"/>
    <property type="molecule type" value="Genomic_DNA"/>
</dbReference>
<evidence type="ECO:0000259" key="4">
    <source>
        <dbReference type="Pfam" id="PF13407"/>
    </source>
</evidence>
<evidence type="ECO:0000313" key="6">
    <source>
        <dbReference type="Proteomes" id="UP000273083"/>
    </source>
</evidence>
<dbReference type="CDD" id="cd20006">
    <property type="entry name" value="PBP1_ABC_sugar_binding-like"/>
    <property type="match status" value="1"/>
</dbReference>
<sequence length="321" mass="35668">MKTYSKKLIILVFVIGILFLFYSNQMKPQKAYKIICITKIMDETNGFWNSIMDGANLAASEFGVELSISGPDVEEDYIKQNQLIEEAIKQKPDAIVLAAADYEKTNESAKKIVENGIKLVLIDCEVKDDIADTTISTDNYKAGIRMGAVMKRLLQNEDQIGIISFVKGTSSAIDREAGIRMGLSDDQDRIAEIVYCDSDYDKAEQQTKEMLQKNPKITVLAGLNQYSSVGAGKAVKELGLGGTVKIIGFDNAREQIKYLEEGIYEAIVIQKSFNMGYLGVESAVKLIKGERVEKEIDSGSTLITKDNMYSSLNQKLLFPFE</sequence>
<evidence type="ECO:0000256" key="1">
    <source>
        <dbReference type="ARBA" id="ARBA00004196"/>
    </source>
</evidence>
<dbReference type="Pfam" id="PF13407">
    <property type="entry name" value="Peripla_BP_4"/>
    <property type="match status" value="1"/>
</dbReference>
<feature type="domain" description="Periplasmic binding protein" evidence="4">
    <location>
        <begin position="43"/>
        <end position="290"/>
    </location>
</feature>